<protein>
    <recommendedName>
        <fullName evidence="3">DNA polymerase III subunit beta</fullName>
    </recommendedName>
</protein>
<dbReference type="EMBL" id="QZJF01000008">
    <property type="protein sequence ID" value="RJR27649.1"/>
    <property type="molecule type" value="Genomic_DNA"/>
</dbReference>
<comment type="caution">
    <text evidence="1">The sequence shown here is derived from an EMBL/GenBank/DDBJ whole genome shotgun (WGS) entry which is preliminary data.</text>
</comment>
<gene>
    <name evidence="1" type="ORF">C4561_01730</name>
</gene>
<reference evidence="1 2" key="1">
    <citation type="journal article" date="2017" name="ISME J.">
        <title>Energy and carbon metabolisms in a deep terrestrial subsurface fluid microbial community.</title>
        <authorList>
            <person name="Momper L."/>
            <person name="Jungbluth S.P."/>
            <person name="Lee M.D."/>
            <person name="Amend J.P."/>
        </authorList>
    </citation>
    <scope>NUCLEOTIDE SEQUENCE [LARGE SCALE GENOMIC DNA]</scope>
    <source>
        <strain evidence="1">SURF_46</strain>
    </source>
</reference>
<proteinExistence type="predicted"/>
<dbReference type="SUPFAM" id="SSF55979">
    <property type="entry name" value="DNA clamp"/>
    <property type="match status" value="1"/>
</dbReference>
<dbReference type="AlphaFoldDB" id="A0A3A4ZEQ0"/>
<accession>A0A3A4ZEQ0</accession>
<organism evidence="1 2">
    <name type="scientific">candidate division WWE3 bacterium</name>
    <dbReference type="NCBI Taxonomy" id="2053526"/>
    <lineage>
        <taxon>Bacteria</taxon>
        <taxon>Katanobacteria</taxon>
    </lineage>
</organism>
<dbReference type="InterPro" id="IPR046938">
    <property type="entry name" value="DNA_clamp_sf"/>
</dbReference>
<evidence type="ECO:0000313" key="2">
    <source>
        <dbReference type="Proteomes" id="UP000265540"/>
    </source>
</evidence>
<evidence type="ECO:0000313" key="1">
    <source>
        <dbReference type="EMBL" id="RJR27649.1"/>
    </source>
</evidence>
<dbReference type="Proteomes" id="UP000265540">
    <property type="component" value="Unassembled WGS sequence"/>
</dbReference>
<name>A0A3A4ZEQ0_UNCKA</name>
<evidence type="ECO:0008006" key="3">
    <source>
        <dbReference type="Google" id="ProtNLM"/>
    </source>
</evidence>
<dbReference type="Gene3D" id="3.10.150.10">
    <property type="entry name" value="DNA Polymerase III, subunit A, domain 2"/>
    <property type="match status" value="1"/>
</dbReference>
<sequence length="381" mass="41986">MEIVKTRVEIEHADLIDALRAISHISPGAIVKYALFSTKNGSLRIAGNGNTASLDMLYPAVIEGEDFKLSFRNTELLSYIEHLSGRIVLTFDSASVTIRMQGKKSFCKLSAANHPNLLLFDSSINLDTLKLEELHSLPSEAYKKIMSDAAAFCAPESAHVPVEFNTIGISSSGFFSSNRAIACKLETTTLKDIFNRAVSISRAAVDFLPFFPAETISVGYSDRAFYLYNSFEKEGRTYTRFVAIYNMISQFPIEVVNDHFANFKVGFSFNLNLEEIISALRLSCSLANKPDSDVVSIKAVDSRYLLSMTLEDGTYFEDELEVSGSFDKATVINVRSSMLLKIAQFVLDHGRSALTISLDPSKSQLLIDGGEGVKILLARSA</sequence>